<organism evidence="1 2">
    <name type="scientific">Bizionia paragorgiae</name>
    <dbReference type="NCBI Taxonomy" id="283786"/>
    <lineage>
        <taxon>Bacteria</taxon>
        <taxon>Pseudomonadati</taxon>
        <taxon>Bacteroidota</taxon>
        <taxon>Flavobacteriia</taxon>
        <taxon>Flavobacteriales</taxon>
        <taxon>Flavobacteriaceae</taxon>
        <taxon>Bizionia</taxon>
    </lineage>
</organism>
<keyword evidence="2" id="KW-1185">Reference proteome</keyword>
<accession>A0A1H4AK29</accession>
<evidence type="ECO:0000313" key="1">
    <source>
        <dbReference type="EMBL" id="SEA36161.1"/>
    </source>
</evidence>
<dbReference type="OrthoDB" id="1450289at2"/>
<reference evidence="2" key="1">
    <citation type="submission" date="2016-10" db="EMBL/GenBank/DDBJ databases">
        <authorList>
            <person name="Varghese N."/>
            <person name="Submissions S."/>
        </authorList>
    </citation>
    <scope>NUCLEOTIDE SEQUENCE [LARGE SCALE GENOMIC DNA]</scope>
    <source>
        <strain evidence="2">DSM 23842</strain>
    </source>
</reference>
<evidence type="ECO:0000313" key="2">
    <source>
        <dbReference type="Proteomes" id="UP000198846"/>
    </source>
</evidence>
<sequence>MKTKHILVLVVLGLSFMGLTSFANYKHHIILNKARINEVNTVQGEYDGHETYGYNFIVVNSDGDERTVTFQNVDEKVSKAFDLDSQALVGKSFKVTYTIDYETVLDENNDEEEIETKTITALKAL</sequence>
<dbReference type="EMBL" id="FNQK01000011">
    <property type="protein sequence ID" value="SEA36161.1"/>
    <property type="molecule type" value="Genomic_DNA"/>
</dbReference>
<dbReference type="RefSeq" id="WP_092134414.1">
    <property type="nucleotide sequence ID" value="NZ_FNQK01000011.1"/>
</dbReference>
<proteinExistence type="predicted"/>
<gene>
    <name evidence="1" type="ORF">SAMN04487990_11125</name>
</gene>
<dbReference type="Proteomes" id="UP000198846">
    <property type="component" value="Unassembled WGS sequence"/>
</dbReference>
<protein>
    <submittedName>
        <fullName evidence="1">Uncharacterized protein</fullName>
    </submittedName>
</protein>
<dbReference type="AlphaFoldDB" id="A0A1H4AK29"/>
<name>A0A1H4AK29_BIZPA</name>